<evidence type="ECO:0000256" key="3">
    <source>
        <dbReference type="ARBA" id="ARBA00022692"/>
    </source>
</evidence>
<name>A0AAW1QWJ6_9CHLO</name>
<dbReference type="InterPro" id="IPR018108">
    <property type="entry name" value="MCP_transmembrane"/>
</dbReference>
<dbReference type="EMBL" id="JALJOU010000069">
    <property type="protein sequence ID" value="KAK9825889.1"/>
    <property type="molecule type" value="Genomic_DNA"/>
</dbReference>
<proteinExistence type="inferred from homology"/>
<evidence type="ECO:0000313" key="8">
    <source>
        <dbReference type="EMBL" id="KAK9825889.1"/>
    </source>
</evidence>
<keyword evidence="5 6" id="KW-0472">Membrane</keyword>
<dbReference type="PANTHER" id="PTHR46181">
    <property type="entry name" value="MITOCHONDRIAL GLYCINE TRANSPORTER"/>
    <property type="match status" value="1"/>
</dbReference>
<keyword evidence="3 6" id="KW-0812">Transmembrane</keyword>
<evidence type="ECO:0000256" key="7">
    <source>
        <dbReference type="RuleBase" id="RU000488"/>
    </source>
</evidence>
<organism evidence="8 9">
    <name type="scientific">Elliptochloris bilobata</name>
    <dbReference type="NCBI Taxonomy" id="381761"/>
    <lineage>
        <taxon>Eukaryota</taxon>
        <taxon>Viridiplantae</taxon>
        <taxon>Chlorophyta</taxon>
        <taxon>core chlorophytes</taxon>
        <taxon>Trebouxiophyceae</taxon>
        <taxon>Trebouxiophyceae incertae sedis</taxon>
        <taxon>Elliptochloris clade</taxon>
        <taxon>Elliptochloris</taxon>
    </lineage>
</organism>
<dbReference type="GO" id="GO:0016020">
    <property type="term" value="C:membrane"/>
    <property type="evidence" value="ECO:0007669"/>
    <property type="project" value="UniProtKB-SubCell"/>
</dbReference>
<sequence length="301" mass="31452">MSGALVSVCVQPLDVVRTRIQADATRASVLSMVGTVRKIYAEGGTRDLWRGTGPTVFRLSIGVGIQFFILDSLKDVFYSRRAHDGDGGAAGAQQGNAKPQLTPWEAFVAGGAARAVAAAATCPITVVKTRMEMTGAASPYTGTLQALGAIARTDGARGLFRGLGPTVLANAPFSALYYTFYSSLQRRFQKAGAPSAPTNFAAGVAAAVAATLLTQPADMLRTHMQLGVGGAGATLGVQRTLAAIMGSRMGSRALLAGATPRVIKRTLQTALVWTLYEELQPRLLSASARLRTQQEPAGNAR</sequence>
<comment type="caution">
    <text evidence="8">The sequence shown here is derived from an EMBL/GenBank/DDBJ whole genome shotgun (WGS) entry which is preliminary data.</text>
</comment>
<feature type="repeat" description="Solcar" evidence="6">
    <location>
        <begin position="194"/>
        <end position="282"/>
    </location>
</feature>
<feature type="repeat" description="Solcar" evidence="6">
    <location>
        <begin position="1"/>
        <end position="76"/>
    </location>
</feature>
<dbReference type="InterPro" id="IPR023395">
    <property type="entry name" value="MCP_dom_sf"/>
</dbReference>
<keyword evidence="9" id="KW-1185">Reference proteome</keyword>
<protein>
    <recommendedName>
        <fullName evidence="10">Mitochondrial carrier protein</fullName>
    </recommendedName>
</protein>
<evidence type="ECO:0000256" key="5">
    <source>
        <dbReference type="ARBA" id="ARBA00023136"/>
    </source>
</evidence>
<evidence type="ECO:0000256" key="4">
    <source>
        <dbReference type="ARBA" id="ARBA00022737"/>
    </source>
</evidence>
<gene>
    <name evidence="8" type="ORF">WJX81_001859</name>
</gene>
<accession>A0AAW1QWJ6</accession>
<dbReference type="PROSITE" id="PS50920">
    <property type="entry name" value="SOLCAR"/>
    <property type="match status" value="3"/>
</dbReference>
<comment type="similarity">
    <text evidence="7">Belongs to the mitochondrial carrier (TC 2.A.29) family.</text>
</comment>
<dbReference type="SUPFAM" id="SSF103506">
    <property type="entry name" value="Mitochondrial carrier"/>
    <property type="match status" value="1"/>
</dbReference>
<dbReference type="GO" id="GO:0015187">
    <property type="term" value="F:glycine transmembrane transporter activity"/>
    <property type="evidence" value="ECO:0007669"/>
    <property type="project" value="TreeGrafter"/>
</dbReference>
<dbReference type="PANTHER" id="PTHR46181:SF3">
    <property type="entry name" value="MITOCHONDRIAL GLYCINE TRANSPORTER"/>
    <property type="match status" value="1"/>
</dbReference>
<dbReference type="Gene3D" id="1.50.40.10">
    <property type="entry name" value="Mitochondrial carrier domain"/>
    <property type="match status" value="2"/>
</dbReference>
<evidence type="ECO:0000313" key="9">
    <source>
        <dbReference type="Proteomes" id="UP001445335"/>
    </source>
</evidence>
<dbReference type="AlphaFoldDB" id="A0AAW1QWJ6"/>
<dbReference type="GO" id="GO:1904983">
    <property type="term" value="P:glycine import into mitochondrion"/>
    <property type="evidence" value="ECO:0007669"/>
    <property type="project" value="TreeGrafter"/>
</dbReference>
<evidence type="ECO:0000256" key="6">
    <source>
        <dbReference type="PROSITE-ProRule" id="PRU00282"/>
    </source>
</evidence>
<dbReference type="PRINTS" id="PR00926">
    <property type="entry name" value="MITOCARRIER"/>
</dbReference>
<dbReference type="GO" id="GO:0005739">
    <property type="term" value="C:mitochondrion"/>
    <property type="evidence" value="ECO:0007669"/>
    <property type="project" value="TreeGrafter"/>
</dbReference>
<evidence type="ECO:0008006" key="10">
    <source>
        <dbReference type="Google" id="ProtNLM"/>
    </source>
</evidence>
<evidence type="ECO:0000256" key="1">
    <source>
        <dbReference type="ARBA" id="ARBA00004141"/>
    </source>
</evidence>
<comment type="subcellular location">
    <subcellularLocation>
        <location evidence="1">Membrane</location>
        <topology evidence="1">Multi-pass membrane protein</topology>
    </subcellularLocation>
</comment>
<feature type="repeat" description="Solcar" evidence="6">
    <location>
        <begin position="101"/>
        <end position="187"/>
    </location>
</feature>
<dbReference type="Proteomes" id="UP001445335">
    <property type="component" value="Unassembled WGS sequence"/>
</dbReference>
<reference evidence="8 9" key="1">
    <citation type="journal article" date="2024" name="Nat. Commun.">
        <title>Phylogenomics reveals the evolutionary origins of lichenization in chlorophyte algae.</title>
        <authorList>
            <person name="Puginier C."/>
            <person name="Libourel C."/>
            <person name="Otte J."/>
            <person name="Skaloud P."/>
            <person name="Haon M."/>
            <person name="Grisel S."/>
            <person name="Petersen M."/>
            <person name="Berrin J.G."/>
            <person name="Delaux P.M."/>
            <person name="Dal Grande F."/>
            <person name="Keller J."/>
        </authorList>
    </citation>
    <scope>NUCLEOTIDE SEQUENCE [LARGE SCALE GENOMIC DNA]</scope>
    <source>
        <strain evidence="8 9">SAG 245.80</strain>
    </source>
</reference>
<dbReference type="InterPro" id="IPR002067">
    <property type="entry name" value="MCP"/>
</dbReference>
<evidence type="ECO:0000256" key="2">
    <source>
        <dbReference type="ARBA" id="ARBA00022448"/>
    </source>
</evidence>
<keyword evidence="4" id="KW-0677">Repeat</keyword>
<dbReference type="Pfam" id="PF00153">
    <property type="entry name" value="Mito_carr"/>
    <property type="match status" value="3"/>
</dbReference>
<keyword evidence="2 7" id="KW-0813">Transport</keyword>